<dbReference type="PROSITE" id="PS50885">
    <property type="entry name" value="HAMP"/>
    <property type="match status" value="1"/>
</dbReference>
<dbReference type="SUPFAM" id="SSF55874">
    <property type="entry name" value="ATPase domain of HSP90 chaperone/DNA topoisomerase II/histidine kinase"/>
    <property type="match status" value="1"/>
</dbReference>
<dbReference type="InterPro" id="IPR003594">
    <property type="entry name" value="HATPase_dom"/>
</dbReference>
<comment type="subcellular location">
    <subcellularLocation>
        <location evidence="2">Cell membrane</location>
        <topology evidence="2">Multi-pass membrane protein</topology>
    </subcellularLocation>
</comment>
<dbReference type="GO" id="GO:0005886">
    <property type="term" value="C:plasma membrane"/>
    <property type="evidence" value="ECO:0007669"/>
    <property type="project" value="UniProtKB-SubCell"/>
</dbReference>
<evidence type="ECO:0000256" key="14">
    <source>
        <dbReference type="SAM" id="Phobius"/>
    </source>
</evidence>
<dbReference type="SMART" id="SM00304">
    <property type="entry name" value="HAMP"/>
    <property type="match status" value="1"/>
</dbReference>
<keyword evidence="12" id="KW-0902">Two-component regulatory system</keyword>
<dbReference type="InterPro" id="IPR050398">
    <property type="entry name" value="HssS/ArlS-like"/>
</dbReference>
<dbReference type="SUPFAM" id="SSF158472">
    <property type="entry name" value="HAMP domain-like"/>
    <property type="match status" value="1"/>
</dbReference>
<dbReference type="EC" id="2.7.13.3" evidence="3"/>
<dbReference type="PANTHER" id="PTHR45528:SF1">
    <property type="entry name" value="SENSOR HISTIDINE KINASE CPXA"/>
    <property type="match status" value="1"/>
</dbReference>
<protein>
    <recommendedName>
        <fullName evidence="3">histidine kinase</fullName>
        <ecNumber evidence="3">2.7.13.3</ecNumber>
    </recommendedName>
</protein>
<dbReference type="InterPro" id="IPR036890">
    <property type="entry name" value="HATPase_C_sf"/>
</dbReference>
<dbReference type="KEGG" id="orp:MOP44_02700"/>
<dbReference type="PRINTS" id="PR00344">
    <property type="entry name" value="BCTRLSENSOR"/>
</dbReference>
<keyword evidence="7 14" id="KW-0812">Transmembrane</keyword>
<evidence type="ECO:0000313" key="18">
    <source>
        <dbReference type="Proteomes" id="UP001059380"/>
    </source>
</evidence>
<dbReference type="Proteomes" id="UP001059380">
    <property type="component" value="Chromosome"/>
</dbReference>
<dbReference type="RefSeq" id="WP_260794362.1">
    <property type="nucleotide sequence ID" value="NZ_CP093313.1"/>
</dbReference>
<feature type="transmembrane region" description="Helical" evidence="14">
    <location>
        <begin position="6"/>
        <end position="25"/>
    </location>
</feature>
<evidence type="ECO:0000256" key="9">
    <source>
        <dbReference type="ARBA" id="ARBA00022777"/>
    </source>
</evidence>
<dbReference type="InterPro" id="IPR036097">
    <property type="entry name" value="HisK_dim/P_sf"/>
</dbReference>
<evidence type="ECO:0000256" key="11">
    <source>
        <dbReference type="ARBA" id="ARBA00022989"/>
    </source>
</evidence>
<evidence type="ECO:0000259" key="15">
    <source>
        <dbReference type="PROSITE" id="PS50109"/>
    </source>
</evidence>
<feature type="domain" description="Histidine kinase" evidence="15">
    <location>
        <begin position="222"/>
        <end position="434"/>
    </location>
</feature>
<dbReference type="Gene3D" id="1.10.287.130">
    <property type="match status" value="1"/>
</dbReference>
<evidence type="ECO:0000256" key="1">
    <source>
        <dbReference type="ARBA" id="ARBA00000085"/>
    </source>
</evidence>
<dbReference type="SMART" id="SM00387">
    <property type="entry name" value="HATPase_c"/>
    <property type="match status" value="1"/>
</dbReference>
<dbReference type="InterPro" id="IPR003661">
    <property type="entry name" value="HisK_dim/P_dom"/>
</dbReference>
<evidence type="ECO:0000256" key="4">
    <source>
        <dbReference type="ARBA" id="ARBA00022475"/>
    </source>
</evidence>
<dbReference type="Gene3D" id="3.30.565.10">
    <property type="entry name" value="Histidine kinase-like ATPase, C-terminal domain"/>
    <property type="match status" value="1"/>
</dbReference>
<dbReference type="GO" id="GO:0000155">
    <property type="term" value="F:phosphorelay sensor kinase activity"/>
    <property type="evidence" value="ECO:0007669"/>
    <property type="project" value="InterPro"/>
</dbReference>
<keyword evidence="8" id="KW-0547">Nucleotide-binding</keyword>
<keyword evidence="13 14" id="KW-0472">Membrane</keyword>
<dbReference type="CDD" id="cd06225">
    <property type="entry name" value="HAMP"/>
    <property type="match status" value="1"/>
</dbReference>
<dbReference type="Pfam" id="PF00512">
    <property type="entry name" value="HisKA"/>
    <property type="match status" value="1"/>
</dbReference>
<evidence type="ECO:0000259" key="16">
    <source>
        <dbReference type="PROSITE" id="PS50885"/>
    </source>
</evidence>
<keyword evidence="4" id="KW-1003">Cell membrane</keyword>
<keyword evidence="10 17" id="KW-0067">ATP-binding</keyword>
<dbReference type="PROSITE" id="PS50109">
    <property type="entry name" value="HIS_KIN"/>
    <property type="match status" value="1"/>
</dbReference>
<sequence>MRIKSLIVATLLSMLFIAGVSFLVFQAIGNRMQRMTIDPTFNHFDQLQLDSAREEYEQHGRQALGDYMYRLDHTFRGVHYLLDANGIDLVTGENRSSLLPPPPETIRRSRTHGQWIIAHRAPDGKFWFAAVGPLGRIPIETFLPYYFLVIGVIAVLTWFAAIGVIFPLRRIAASIALFGQGDLSRRVKTQRLDEIGQVGRSFNQMAERLERLIVSERRLLGDISHELRSPLARLKFAIRLARTSSDTGAALDRIERDVNRIASLVSDIVEITFVEGDPALRGAEPVPIQQIIGEVVRDCNVEAEMRGCSIHVAGDLEHEAIGSRELLRRAIENVLRNAIRYSPDRSSIQVSLAEEKGNAVIVVRDHGPGVPTETLTRIFDPFFRVEESRSNTNGAGSGLGLSIAKRAVQAHHGCIKAENAEPGLRVRIVIPLVTAPLPADLHHA</sequence>
<keyword evidence="6" id="KW-0808">Transferase</keyword>
<dbReference type="GO" id="GO:0005524">
    <property type="term" value="F:ATP binding"/>
    <property type="evidence" value="ECO:0007669"/>
    <property type="project" value="UniProtKB-KW"/>
</dbReference>
<evidence type="ECO:0000256" key="13">
    <source>
        <dbReference type="ARBA" id="ARBA00023136"/>
    </source>
</evidence>
<dbReference type="FunFam" id="3.30.565.10:FF:000006">
    <property type="entry name" value="Sensor histidine kinase WalK"/>
    <property type="match status" value="1"/>
</dbReference>
<evidence type="ECO:0000313" key="17">
    <source>
        <dbReference type="EMBL" id="UWZ84856.1"/>
    </source>
</evidence>
<evidence type="ECO:0000256" key="6">
    <source>
        <dbReference type="ARBA" id="ARBA00022679"/>
    </source>
</evidence>
<keyword evidence="11 14" id="KW-1133">Transmembrane helix</keyword>
<dbReference type="SUPFAM" id="SSF47384">
    <property type="entry name" value="Homodimeric domain of signal transducing histidine kinase"/>
    <property type="match status" value="1"/>
</dbReference>
<evidence type="ECO:0000256" key="2">
    <source>
        <dbReference type="ARBA" id="ARBA00004651"/>
    </source>
</evidence>
<dbReference type="InterPro" id="IPR005467">
    <property type="entry name" value="His_kinase_dom"/>
</dbReference>
<dbReference type="Pfam" id="PF02518">
    <property type="entry name" value="HATPase_c"/>
    <property type="match status" value="1"/>
</dbReference>
<dbReference type="AlphaFoldDB" id="A0A9J7BQ80"/>
<dbReference type="SMART" id="SM00388">
    <property type="entry name" value="HisKA"/>
    <property type="match status" value="1"/>
</dbReference>
<dbReference type="InterPro" id="IPR004358">
    <property type="entry name" value="Sig_transdc_His_kin-like_C"/>
</dbReference>
<keyword evidence="5" id="KW-0597">Phosphoprotein</keyword>
<evidence type="ECO:0000256" key="8">
    <source>
        <dbReference type="ARBA" id="ARBA00022741"/>
    </source>
</evidence>
<dbReference type="CDD" id="cd00082">
    <property type="entry name" value="HisKA"/>
    <property type="match status" value="1"/>
</dbReference>
<proteinExistence type="predicted"/>
<feature type="domain" description="HAMP" evidence="16">
    <location>
        <begin position="162"/>
        <end position="214"/>
    </location>
</feature>
<keyword evidence="18" id="KW-1185">Reference proteome</keyword>
<evidence type="ECO:0000256" key="5">
    <source>
        <dbReference type="ARBA" id="ARBA00022553"/>
    </source>
</evidence>
<evidence type="ECO:0000256" key="12">
    <source>
        <dbReference type="ARBA" id="ARBA00023012"/>
    </source>
</evidence>
<name>A0A9J7BQ80_9BACT</name>
<dbReference type="Gene3D" id="1.10.8.500">
    <property type="entry name" value="HAMP domain in histidine kinase"/>
    <property type="match status" value="1"/>
</dbReference>
<keyword evidence="9" id="KW-0418">Kinase</keyword>
<evidence type="ECO:0000256" key="10">
    <source>
        <dbReference type="ARBA" id="ARBA00022840"/>
    </source>
</evidence>
<gene>
    <name evidence="17" type="ORF">MOP44_02700</name>
</gene>
<evidence type="ECO:0000256" key="3">
    <source>
        <dbReference type="ARBA" id="ARBA00012438"/>
    </source>
</evidence>
<accession>A0A9J7BQ80</accession>
<dbReference type="PANTHER" id="PTHR45528">
    <property type="entry name" value="SENSOR HISTIDINE KINASE CPXA"/>
    <property type="match status" value="1"/>
</dbReference>
<evidence type="ECO:0000256" key="7">
    <source>
        <dbReference type="ARBA" id="ARBA00022692"/>
    </source>
</evidence>
<dbReference type="EMBL" id="CP093313">
    <property type="protein sequence ID" value="UWZ84856.1"/>
    <property type="molecule type" value="Genomic_DNA"/>
</dbReference>
<dbReference type="Pfam" id="PF00672">
    <property type="entry name" value="HAMP"/>
    <property type="match status" value="1"/>
</dbReference>
<reference evidence="17" key="1">
    <citation type="submission" date="2021-04" db="EMBL/GenBank/DDBJ databases">
        <title>Phylogenetic analysis of Acidobacteriaceae.</title>
        <authorList>
            <person name="Qiu L."/>
            <person name="Zhang Q."/>
        </authorList>
    </citation>
    <scope>NUCLEOTIDE SEQUENCE</scope>
    <source>
        <strain evidence="17">DSM 25168</strain>
    </source>
</reference>
<comment type="catalytic activity">
    <reaction evidence="1">
        <text>ATP + protein L-histidine = ADP + protein N-phospho-L-histidine.</text>
        <dbReference type="EC" id="2.7.13.3"/>
    </reaction>
</comment>
<organism evidence="17 18">
    <name type="scientific">Occallatibacter riparius</name>
    <dbReference type="NCBI Taxonomy" id="1002689"/>
    <lineage>
        <taxon>Bacteria</taxon>
        <taxon>Pseudomonadati</taxon>
        <taxon>Acidobacteriota</taxon>
        <taxon>Terriglobia</taxon>
        <taxon>Terriglobales</taxon>
        <taxon>Acidobacteriaceae</taxon>
        <taxon>Occallatibacter</taxon>
    </lineage>
</organism>
<dbReference type="InterPro" id="IPR003660">
    <property type="entry name" value="HAMP_dom"/>
</dbReference>
<feature type="transmembrane region" description="Helical" evidence="14">
    <location>
        <begin position="145"/>
        <end position="168"/>
    </location>
</feature>